<dbReference type="Pfam" id="PF03479">
    <property type="entry name" value="PCC"/>
    <property type="match status" value="1"/>
</dbReference>
<comment type="function">
    <text evidence="4">Transcription factor that specifically binds AT-rich DNA sequences related to the nuclear matrix attachment regions (MARs).</text>
</comment>
<feature type="domain" description="PPC" evidence="5">
    <location>
        <begin position="133"/>
        <end position="197"/>
    </location>
</feature>
<dbReference type="GO" id="GO:0005634">
    <property type="term" value="C:nucleus"/>
    <property type="evidence" value="ECO:0007669"/>
    <property type="project" value="UniProtKB-SubCell"/>
</dbReference>
<evidence type="ECO:0000256" key="1">
    <source>
        <dbReference type="ARBA" id="ARBA00023015"/>
    </source>
</evidence>
<keyword evidence="2 4" id="KW-0238">DNA-binding</keyword>
<dbReference type="Gene3D" id="3.30.1330.80">
    <property type="entry name" value="Hypothetical protein, similar to alpha- acetolactate decarboxylase, domain 2"/>
    <property type="match status" value="1"/>
</dbReference>
<dbReference type="InterPro" id="IPR039605">
    <property type="entry name" value="AHL"/>
</dbReference>
<keyword evidence="3 4" id="KW-0804">Transcription</keyword>
<evidence type="ECO:0000256" key="3">
    <source>
        <dbReference type="ARBA" id="ARBA00023163"/>
    </source>
</evidence>
<keyword evidence="4" id="KW-0539">Nucleus</keyword>
<proteinExistence type="predicted"/>
<sequence>MVSPLHLCLTTWNVAVVKRWIEVASSEEIVEAIDVPSRVGTTLSMAIALKKDHEAICNRFHVEDNLVISSLKISLHGKNHFQIHQKWGSCRISLMLKLERCNHDPFMFLKRIALELCAFYKHIEPYLMLQFNSVQHLGQFEILSLCCSFMVCESDGQRSRTGGLSVSLSGPHGRVIGGNVAGLLTAASPIQMIVGSIVPASRKQKKTKAEVVNMDIIPYARVDVNIRNVKNTCSTWFLPWTRRVVGPTRRVETGLGARLSWRLGESTFWTRRVPVVC</sequence>
<dbReference type="PANTHER" id="PTHR31500">
    <property type="entry name" value="AT-HOOK MOTIF NUCLEAR-LOCALIZED PROTEIN 9"/>
    <property type="match status" value="1"/>
</dbReference>
<dbReference type="EMBL" id="NBSK02000007">
    <property type="protein sequence ID" value="KAJ0194693.1"/>
    <property type="molecule type" value="Genomic_DNA"/>
</dbReference>
<evidence type="ECO:0000256" key="4">
    <source>
        <dbReference type="RuleBase" id="RU367031"/>
    </source>
</evidence>
<protein>
    <recommendedName>
        <fullName evidence="4">AT-hook motif nuclear-localized protein</fullName>
    </recommendedName>
</protein>
<evidence type="ECO:0000313" key="6">
    <source>
        <dbReference type="EMBL" id="KAJ0194693.1"/>
    </source>
</evidence>
<accession>A0A9R1UXN4</accession>
<keyword evidence="1 4" id="KW-0805">Transcription regulation</keyword>
<evidence type="ECO:0000313" key="7">
    <source>
        <dbReference type="Proteomes" id="UP000235145"/>
    </source>
</evidence>
<dbReference type="AlphaFoldDB" id="A0A9R1UXN4"/>
<gene>
    <name evidence="6" type="ORF">LSAT_V11C700350160</name>
</gene>
<dbReference type="InterPro" id="IPR005175">
    <property type="entry name" value="PPC_dom"/>
</dbReference>
<evidence type="ECO:0000256" key="2">
    <source>
        <dbReference type="ARBA" id="ARBA00023125"/>
    </source>
</evidence>
<dbReference type="PANTHER" id="PTHR31500:SF85">
    <property type="entry name" value="AT-HOOK MOTIF NUCLEAR-LOCALIZED PROTEIN"/>
    <property type="match status" value="1"/>
</dbReference>
<dbReference type="GO" id="GO:0003680">
    <property type="term" value="F:minor groove of adenine-thymine-rich DNA binding"/>
    <property type="evidence" value="ECO:0007669"/>
    <property type="project" value="UniProtKB-UniRule"/>
</dbReference>
<dbReference type="CDD" id="cd11378">
    <property type="entry name" value="DUF296"/>
    <property type="match status" value="1"/>
</dbReference>
<keyword evidence="7" id="KW-1185">Reference proteome</keyword>
<organism evidence="6 7">
    <name type="scientific">Lactuca sativa</name>
    <name type="common">Garden lettuce</name>
    <dbReference type="NCBI Taxonomy" id="4236"/>
    <lineage>
        <taxon>Eukaryota</taxon>
        <taxon>Viridiplantae</taxon>
        <taxon>Streptophyta</taxon>
        <taxon>Embryophyta</taxon>
        <taxon>Tracheophyta</taxon>
        <taxon>Spermatophyta</taxon>
        <taxon>Magnoliopsida</taxon>
        <taxon>eudicotyledons</taxon>
        <taxon>Gunneridae</taxon>
        <taxon>Pentapetalae</taxon>
        <taxon>asterids</taxon>
        <taxon>campanulids</taxon>
        <taxon>Asterales</taxon>
        <taxon>Asteraceae</taxon>
        <taxon>Cichorioideae</taxon>
        <taxon>Cichorieae</taxon>
        <taxon>Lactucinae</taxon>
        <taxon>Lactuca</taxon>
    </lineage>
</organism>
<evidence type="ECO:0000259" key="5">
    <source>
        <dbReference type="Pfam" id="PF03479"/>
    </source>
</evidence>
<comment type="domain">
    <text evidence="4">The PPC domain mediates interactions between AHL proteins.</text>
</comment>
<dbReference type="SUPFAM" id="SSF117856">
    <property type="entry name" value="AF0104/ALDC/Ptd012-like"/>
    <property type="match status" value="1"/>
</dbReference>
<dbReference type="Proteomes" id="UP000235145">
    <property type="component" value="Unassembled WGS sequence"/>
</dbReference>
<comment type="subcellular location">
    <subcellularLocation>
        <location evidence="4">Nucleus</location>
    </subcellularLocation>
</comment>
<reference evidence="6 7" key="1">
    <citation type="journal article" date="2017" name="Nat. Commun.">
        <title>Genome assembly with in vitro proximity ligation data and whole-genome triplication in lettuce.</title>
        <authorList>
            <person name="Reyes-Chin-Wo S."/>
            <person name="Wang Z."/>
            <person name="Yang X."/>
            <person name="Kozik A."/>
            <person name="Arikit S."/>
            <person name="Song C."/>
            <person name="Xia L."/>
            <person name="Froenicke L."/>
            <person name="Lavelle D.O."/>
            <person name="Truco M.J."/>
            <person name="Xia R."/>
            <person name="Zhu S."/>
            <person name="Xu C."/>
            <person name="Xu H."/>
            <person name="Xu X."/>
            <person name="Cox K."/>
            <person name="Korf I."/>
            <person name="Meyers B.C."/>
            <person name="Michelmore R.W."/>
        </authorList>
    </citation>
    <scope>NUCLEOTIDE SEQUENCE [LARGE SCALE GENOMIC DNA]</scope>
    <source>
        <strain evidence="7">cv. Salinas</strain>
        <tissue evidence="6">Seedlings</tissue>
    </source>
</reference>
<name>A0A9R1UXN4_LACSA</name>
<comment type="caution">
    <text evidence="6">The sequence shown here is derived from an EMBL/GenBank/DDBJ whole genome shotgun (WGS) entry which is preliminary data.</text>
</comment>